<keyword evidence="8" id="KW-1185">Reference proteome</keyword>
<dbReference type="VEuPathDB" id="VectorBase:RSAN_054743"/>
<evidence type="ECO:0000256" key="4">
    <source>
        <dbReference type="ARBA" id="ARBA00023136"/>
    </source>
</evidence>
<feature type="transmembrane region" description="Helical" evidence="5">
    <location>
        <begin position="242"/>
        <end position="264"/>
    </location>
</feature>
<dbReference type="PANTHER" id="PTHR19229">
    <property type="entry name" value="ATP-BINDING CASSETTE TRANSPORTER SUBFAMILY A ABCA"/>
    <property type="match status" value="1"/>
</dbReference>
<evidence type="ECO:0000256" key="2">
    <source>
        <dbReference type="ARBA" id="ARBA00022692"/>
    </source>
</evidence>
<feature type="transmembrane region" description="Helical" evidence="5">
    <location>
        <begin position="276"/>
        <end position="299"/>
    </location>
</feature>
<feature type="transmembrane region" description="Helical" evidence="5">
    <location>
        <begin position="206"/>
        <end position="230"/>
    </location>
</feature>
<dbReference type="GO" id="GO:0140359">
    <property type="term" value="F:ABC-type transporter activity"/>
    <property type="evidence" value="ECO:0007669"/>
    <property type="project" value="InterPro"/>
</dbReference>
<evidence type="ECO:0000256" key="3">
    <source>
        <dbReference type="ARBA" id="ARBA00022989"/>
    </source>
</evidence>
<accession>A0A9D4PEF8</accession>
<protein>
    <recommendedName>
        <fullName evidence="6">ABC-2 type transporter transmembrane domain-containing protein</fullName>
    </recommendedName>
</protein>
<keyword evidence="2 5" id="KW-0812">Transmembrane</keyword>
<name>A0A9D4PEF8_RHISA</name>
<dbReference type="AlphaFoldDB" id="A0A9D4PEF8"/>
<organism evidence="7 8">
    <name type="scientific">Rhipicephalus sanguineus</name>
    <name type="common">Brown dog tick</name>
    <name type="synonym">Ixodes sanguineus</name>
    <dbReference type="NCBI Taxonomy" id="34632"/>
    <lineage>
        <taxon>Eukaryota</taxon>
        <taxon>Metazoa</taxon>
        <taxon>Ecdysozoa</taxon>
        <taxon>Arthropoda</taxon>
        <taxon>Chelicerata</taxon>
        <taxon>Arachnida</taxon>
        <taxon>Acari</taxon>
        <taxon>Parasitiformes</taxon>
        <taxon>Ixodida</taxon>
        <taxon>Ixodoidea</taxon>
        <taxon>Ixodidae</taxon>
        <taxon>Rhipicephalinae</taxon>
        <taxon>Rhipicephalus</taxon>
        <taxon>Rhipicephalus</taxon>
    </lineage>
</organism>
<evidence type="ECO:0000313" key="8">
    <source>
        <dbReference type="Proteomes" id="UP000821837"/>
    </source>
</evidence>
<comment type="subcellular location">
    <subcellularLocation>
        <location evidence="1">Membrane</location>
        <topology evidence="1">Multi-pass membrane protein</topology>
    </subcellularLocation>
</comment>
<evidence type="ECO:0000259" key="6">
    <source>
        <dbReference type="Pfam" id="PF12698"/>
    </source>
</evidence>
<evidence type="ECO:0000256" key="5">
    <source>
        <dbReference type="SAM" id="Phobius"/>
    </source>
</evidence>
<dbReference type="EMBL" id="JABSTV010001255">
    <property type="protein sequence ID" value="KAH7936145.1"/>
    <property type="molecule type" value="Genomic_DNA"/>
</dbReference>
<reference evidence="7" key="2">
    <citation type="submission" date="2021-09" db="EMBL/GenBank/DDBJ databases">
        <authorList>
            <person name="Jia N."/>
            <person name="Wang J."/>
            <person name="Shi W."/>
            <person name="Du L."/>
            <person name="Sun Y."/>
            <person name="Zhan W."/>
            <person name="Jiang J."/>
            <person name="Wang Q."/>
            <person name="Zhang B."/>
            <person name="Ji P."/>
            <person name="Sakyi L.B."/>
            <person name="Cui X."/>
            <person name="Yuan T."/>
            <person name="Jiang B."/>
            <person name="Yang W."/>
            <person name="Lam T.T.-Y."/>
            <person name="Chang Q."/>
            <person name="Ding S."/>
            <person name="Wang X."/>
            <person name="Zhu J."/>
            <person name="Ruan X."/>
            <person name="Zhao L."/>
            <person name="Wei J."/>
            <person name="Que T."/>
            <person name="Du C."/>
            <person name="Cheng J."/>
            <person name="Dai P."/>
            <person name="Han X."/>
            <person name="Huang E."/>
            <person name="Gao Y."/>
            <person name="Liu J."/>
            <person name="Shao H."/>
            <person name="Ye R."/>
            <person name="Li L."/>
            <person name="Wei W."/>
            <person name="Wang X."/>
            <person name="Wang C."/>
            <person name="Huo Q."/>
            <person name="Li W."/>
            <person name="Guo W."/>
            <person name="Chen H."/>
            <person name="Chen S."/>
            <person name="Zhou L."/>
            <person name="Zhou L."/>
            <person name="Ni X."/>
            <person name="Tian J."/>
            <person name="Zhou Y."/>
            <person name="Sheng Y."/>
            <person name="Liu T."/>
            <person name="Pan Y."/>
            <person name="Xia L."/>
            <person name="Li J."/>
            <person name="Zhao F."/>
            <person name="Cao W."/>
        </authorList>
    </citation>
    <scope>NUCLEOTIDE SEQUENCE</scope>
    <source>
        <strain evidence="7">Rsan-2018</strain>
        <tissue evidence="7">Larvae</tissue>
    </source>
</reference>
<dbReference type="InterPro" id="IPR013525">
    <property type="entry name" value="ABC2_TM"/>
</dbReference>
<evidence type="ECO:0000256" key="1">
    <source>
        <dbReference type="ARBA" id="ARBA00004141"/>
    </source>
</evidence>
<evidence type="ECO:0000313" key="7">
    <source>
        <dbReference type="EMBL" id="KAH7936145.1"/>
    </source>
</evidence>
<dbReference type="Proteomes" id="UP000821837">
    <property type="component" value="Unassembled WGS sequence"/>
</dbReference>
<keyword evidence="4 5" id="KW-0472">Membrane</keyword>
<proteinExistence type="predicted"/>
<reference evidence="7" key="1">
    <citation type="journal article" date="2020" name="Cell">
        <title>Large-Scale Comparative Analyses of Tick Genomes Elucidate Their Genetic Diversity and Vector Capacities.</title>
        <authorList>
            <consortium name="Tick Genome and Microbiome Consortium (TIGMIC)"/>
            <person name="Jia N."/>
            <person name="Wang J."/>
            <person name="Shi W."/>
            <person name="Du L."/>
            <person name="Sun Y."/>
            <person name="Zhan W."/>
            <person name="Jiang J.F."/>
            <person name="Wang Q."/>
            <person name="Zhang B."/>
            <person name="Ji P."/>
            <person name="Bell-Sakyi L."/>
            <person name="Cui X.M."/>
            <person name="Yuan T.T."/>
            <person name="Jiang B.G."/>
            <person name="Yang W.F."/>
            <person name="Lam T.T."/>
            <person name="Chang Q.C."/>
            <person name="Ding S.J."/>
            <person name="Wang X.J."/>
            <person name="Zhu J.G."/>
            <person name="Ruan X.D."/>
            <person name="Zhao L."/>
            <person name="Wei J.T."/>
            <person name="Ye R.Z."/>
            <person name="Que T.C."/>
            <person name="Du C.H."/>
            <person name="Zhou Y.H."/>
            <person name="Cheng J.X."/>
            <person name="Dai P.F."/>
            <person name="Guo W.B."/>
            <person name="Han X.H."/>
            <person name="Huang E.J."/>
            <person name="Li L.F."/>
            <person name="Wei W."/>
            <person name="Gao Y.C."/>
            <person name="Liu J.Z."/>
            <person name="Shao H.Z."/>
            <person name="Wang X."/>
            <person name="Wang C.C."/>
            <person name="Yang T.C."/>
            <person name="Huo Q.B."/>
            <person name="Li W."/>
            <person name="Chen H.Y."/>
            <person name="Chen S.E."/>
            <person name="Zhou L.G."/>
            <person name="Ni X.B."/>
            <person name="Tian J.H."/>
            <person name="Sheng Y."/>
            <person name="Liu T."/>
            <person name="Pan Y.S."/>
            <person name="Xia L.Y."/>
            <person name="Li J."/>
            <person name="Zhao F."/>
            <person name="Cao W.C."/>
        </authorList>
    </citation>
    <scope>NUCLEOTIDE SEQUENCE</scope>
    <source>
        <strain evidence="7">Rsan-2018</strain>
    </source>
</reference>
<comment type="caution">
    <text evidence="7">The sequence shown here is derived from an EMBL/GenBank/DDBJ whole genome shotgun (WGS) entry which is preliminary data.</text>
</comment>
<gene>
    <name evidence="7" type="ORF">HPB52_018852</name>
</gene>
<keyword evidence="3 5" id="KW-1133">Transmembrane helix</keyword>
<dbReference type="Pfam" id="PF12698">
    <property type="entry name" value="ABC2_membrane_3"/>
    <property type="match status" value="1"/>
</dbReference>
<dbReference type="GO" id="GO:0005319">
    <property type="term" value="F:lipid transporter activity"/>
    <property type="evidence" value="ECO:0007669"/>
    <property type="project" value="TreeGrafter"/>
</dbReference>
<dbReference type="PANTHER" id="PTHR19229:SF250">
    <property type="entry name" value="ABC TRANSPORTER DOMAIN-CONTAINING PROTEIN-RELATED"/>
    <property type="match status" value="1"/>
</dbReference>
<dbReference type="InterPro" id="IPR026082">
    <property type="entry name" value="ABCA"/>
</dbReference>
<feature type="domain" description="ABC-2 type transporter transmembrane" evidence="6">
    <location>
        <begin position="82"/>
        <end position="336"/>
    </location>
</feature>
<sequence>MYSEEEIVSSDFYKDHLQYTIRSLHVRSPLCFVSTDRSRGDPVFATCASCWPRKTSGPSNVGSDHASSRLLGYVDEHTRMYPTLWYNGQCPHAAPLLVNLYHSALLRNITGRPAARFVLINQLYSNETGRRRGRADENHDLQLLLQSKLFFAGVPLNADALLVEVLMGTFTPLALCFHAASFVLFPITELCSQFKHLQLMTGVSGLLYWLSNFVFDSTLAVACAFIFVPTACYSHRYLRKPAYIAVLSMVFVAHGLSMVPFCYVVSTNFKDSSFGFSIMAIIIFFTGLVGALETVIVHYTLTVAESRVLSLVPWTLDILFRVVPSFTLTRGIAQLHRLRRENDICEAGDEQLASACRTVDLSHTISLKYCCNALPSRNSSSSAGIVDGGRNTMVEPYELSCAVMTVASVAFTDATPYVKLRRRLLAKV</sequence>
<dbReference type="GO" id="GO:0016020">
    <property type="term" value="C:membrane"/>
    <property type="evidence" value="ECO:0007669"/>
    <property type="project" value="UniProtKB-SubCell"/>
</dbReference>
<feature type="transmembrane region" description="Helical" evidence="5">
    <location>
        <begin position="165"/>
        <end position="185"/>
    </location>
</feature>
<feature type="transmembrane region" description="Helical" evidence="5">
    <location>
        <begin position="311"/>
        <end position="333"/>
    </location>
</feature>